<keyword evidence="6 12" id="KW-0997">Cell inner membrane</keyword>
<proteinExistence type="inferred from homology"/>
<dbReference type="EMBL" id="JBAKAZ010000029">
    <property type="protein sequence ID" value="MEL0629733.1"/>
    <property type="molecule type" value="Genomic_DNA"/>
</dbReference>
<evidence type="ECO:0000256" key="13">
    <source>
        <dbReference type="SAM" id="Phobius"/>
    </source>
</evidence>
<comment type="similarity">
    <text evidence="2 12">Belongs to the ABC-4 integral membrane protein family. FtsX subfamily.</text>
</comment>
<dbReference type="InterPro" id="IPR040690">
    <property type="entry name" value="FtsX_ECD"/>
</dbReference>
<evidence type="ECO:0000256" key="5">
    <source>
        <dbReference type="ARBA" id="ARBA00022475"/>
    </source>
</evidence>
<dbReference type="PIRSF" id="PIRSF003097">
    <property type="entry name" value="FtsX"/>
    <property type="match status" value="1"/>
</dbReference>
<protein>
    <recommendedName>
        <fullName evidence="4 12">Cell division protein FtsX</fullName>
    </recommendedName>
</protein>
<organism evidence="16 17">
    <name type="scientific">Psychromonas aquatilis</name>
    <dbReference type="NCBI Taxonomy" id="2005072"/>
    <lineage>
        <taxon>Bacteria</taxon>
        <taxon>Pseudomonadati</taxon>
        <taxon>Pseudomonadota</taxon>
        <taxon>Gammaproteobacteria</taxon>
        <taxon>Alteromonadales</taxon>
        <taxon>Psychromonadaceae</taxon>
        <taxon>Psychromonas</taxon>
    </lineage>
</organism>
<evidence type="ECO:0000256" key="4">
    <source>
        <dbReference type="ARBA" id="ARBA00021907"/>
    </source>
</evidence>
<evidence type="ECO:0000256" key="8">
    <source>
        <dbReference type="ARBA" id="ARBA00022692"/>
    </source>
</evidence>
<dbReference type="NCBIfam" id="TIGR00439">
    <property type="entry name" value="FtsX_Gneg"/>
    <property type="match status" value="1"/>
</dbReference>
<feature type="transmembrane region" description="Helical" evidence="13">
    <location>
        <begin position="295"/>
        <end position="319"/>
    </location>
</feature>
<feature type="domain" description="ABC3 transporter permease C-terminal" evidence="14">
    <location>
        <begin position="205"/>
        <end position="322"/>
    </location>
</feature>
<dbReference type="PANTHER" id="PTHR47755:SF1">
    <property type="entry name" value="CELL DIVISION PROTEIN FTSX"/>
    <property type="match status" value="1"/>
</dbReference>
<evidence type="ECO:0000256" key="12">
    <source>
        <dbReference type="PIRNR" id="PIRNR003097"/>
    </source>
</evidence>
<dbReference type="InterPro" id="IPR004513">
    <property type="entry name" value="FtsX"/>
</dbReference>
<evidence type="ECO:0000256" key="11">
    <source>
        <dbReference type="ARBA" id="ARBA00023306"/>
    </source>
</evidence>
<keyword evidence="11 12" id="KW-0131">Cell cycle</keyword>
<evidence type="ECO:0000256" key="7">
    <source>
        <dbReference type="ARBA" id="ARBA00022618"/>
    </source>
</evidence>
<dbReference type="PANTHER" id="PTHR47755">
    <property type="entry name" value="CELL DIVISION PROTEIN FTSX"/>
    <property type="match status" value="1"/>
</dbReference>
<evidence type="ECO:0000313" key="17">
    <source>
        <dbReference type="Proteomes" id="UP001369082"/>
    </source>
</evidence>
<evidence type="ECO:0000256" key="2">
    <source>
        <dbReference type="ARBA" id="ARBA00007379"/>
    </source>
</evidence>
<dbReference type="Proteomes" id="UP001369082">
    <property type="component" value="Unassembled WGS sequence"/>
</dbReference>
<evidence type="ECO:0000256" key="10">
    <source>
        <dbReference type="ARBA" id="ARBA00023136"/>
    </source>
</evidence>
<name>A0ABU9GQZ2_9GAMM</name>
<keyword evidence="8 13" id="KW-0812">Transmembrane</keyword>
<dbReference type="InterPro" id="IPR003838">
    <property type="entry name" value="ABC3_permease_C"/>
</dbReference>
<dbReference type="InterPro" id="IPR047590">
    <property type="entry name" value="FtsX_proteobact-type"/>
</dbReference>
<evidence type="ECO:0000259" key="15">
    <source>
        <dbReference type="Pfam" id="PF18075"/>
    </source>
</evidence>
<reference evidence="16 17" key="1">
    <citation type="submission" date="2024-02" db="EMBL/GenBank/DDBJ databases">
        <title>Bacteria isolated from the canopy kelp, Nereocystis luetkeana.</title>
        <authorList>
            <person name="Pfister C.A."/>
            <person name="Younker I.T."/>
            <person name="Light S.H."/>
        </authorList>
    </citation>
    <scope>NUCLEOTIDE SEQUENCE [LARGE SCALE GENOMIC DNA]</scope>
    <source>
        <strain evidence="16 17">TI.1.05</strain>
    </source>
</reference>
<keyword evidence="7 12" id="KW-0132">Cell division</keyword>
<comment type="function">
    <text evidence="12">Part of the ABC transporter FtsEX involved in cellular division.</text>
</comment>
<accession>A0ABU9GQZ2</accession>
<keyword evidence="5 12" id="KW-1003">Cell membrane</keyword>
<dbReference type="Pfam" id="PF18075">
    <property type="entry name" value="FtsX_ECD"/>
    <property type="match status" value="1"/>
</dbReference>
<evidence type="ECO:0000256" key="9">
    <source>
        <dbReference type="ARBA" id="ARBA00022989"/>
    </source>
</evidence>
<feature type="domain" description="FtsX extracellular" evidence="15">
    <location>
        <begin position="87"/>
        <end position="163"/>
    </location>
</feature>
<dbReference type="Gene3D" id="3.30.70.3040">
    <property type="match status" value="1"/>
</dbReference>
<comment type="subunit">
    <text evidence="3">Forms a membrane-associated complex with FtsE.</text>
</comment>
<keyword evidence="17" id="KW-1185">Reference proteome</keyword>
<keyword evidence="10 12" id="KW-0472">Membrane</keyword>
<feature type="transmembrane region" description="Helical" evidence="13">
    <location>
        <begin position="249"/>
        <end position="275"/>
    </location>
</feature>
<feature type="transmembrane region" description="Helical" evidence="13">
    <location>
        <begin position="193"/>
        <end position="217"/>
    </location>
</feature>
<feature type="transmembrane region" description="Helical" evidence="13">
    <location>
        <begin position="49"/>
        <end position="72"/>
    </location>
</feature>
<sequence length="329" mass="36974">MRKKTDIRKKPSASTKINKVSFLGRANATISQHFQQFVNSFFELWKTPFATLMTILVLGVALSLPTIFHVTYKNVERISGQWDSASEISLFLKKDIPQERVQVLINKLGLYKEIETVTYISSHQALQEFKELSGFSKALDHLDKNPLPSVLVVVPTKSAMNTVGTKFLVAKLEREQDIDLVRVDLDWIEKLQAIFYLIVDVVVGIATLLLLSVLLIVSNTIRLNILNQRDEIEVMKLVGATNSFIQLPYIYIGAWYGFLGGVIAWLFSLILIFWLESGVDNLTGLYQTKFEIISLSFNGALVLFATSALLGVIASLISVKQYLVKIEPS</sequence>
<gene>
    <name evidence="16" type="primary">ftsX</name>
    <name evidence="16" type="ORF">V6256_08935</name>
</gene>
<evidence type="ECO:0000256" key="3">
    <source>
        <dbReference type="ARBA" id="ARBA00011160"/>
    </source>
</evidence>
<evidence type="ECO:0000259" key="14">
    <source>
        <dbReference type="Pfam" id="PF02687"/>
    </source>
</evidence>
<comment type="subcellular location">
    <subcellularLocation>
        <location evidence="1">Cell inner membrane</location>
        <topology evidence="1">Multi-pass membrane protein</topology>
    </subcellularLocation>
</comment>
<dbReference type="Pfam" id="PF02687">
    <property type="entry name" value="FtsX"/>
    <property type="match status" value="1"/>
</dbReference>
<comment type="caution">
    <text evidence="16">The sequence shown here is derived from an EMBL/GenBank/DDBJ whole genome shotgun (WGS) entry which is preliminary data.</text>
</comment>
<evidence type="ECO:0000256" key="1">
    <source>
        <dbReference type="ARBA" id="ARBA00004429"/>
    </source>
</evidence>
<dbReference type="RefSeq" id="WP_341597866.1">
    <property type="nucleotide sequence ID" value="NZ_JBAKAZ010000029.1"/>
</dbReference>
<evidence type="ECO:0000313" key="16">
    <source>
        <dbReference type="EMBL" id="MEL0629733.1"/>
    </source>
</evidence>
<keyword evidence="9 13" id="KW-1133">Transmembrane helix</keyword>
<evidence type="ECO:0000256" key="6">
    <source>
        <dbReference type="ARBA" id="ARBA00022519"/>
    </source>
</evidence>